<dbReference type="NCBIfam" id="NF033573">
    <property type="entry name" value="transpos_IS200"/>
    <property type="match status" value="1"/>
</dbReference>
<name>A0ABT8IP81_9BACL</name>
<dbReference type="SUPFAM" id="SSF143422">
    <property type="entry name" value="Transposase IS200-like"/>
    <property type="match status" value="1"/>
</dbReference>
<organism evidence="2 3">
    <name type="scientific">Polycladomyces subterraneus</name>
    <dbReference type="NCBI Taxonomy" id="1016997"/>
    <lineage>
        <taxon>Bacteria</taxon>
        <taxon>Bacillati</taxon>
        <taxon>Bacillota</taxon>
        <taxon>Bacilli</taxon>
        <taxon>Bacillales</taxon>
        <taxon>Thermoactinomycetaceae</taxon>
        <taxon>Polycladomyces</taxon>
    </lineage>
</organism>
<dbReference type="InterPro" id="IPR036515">
    <property type="entry name" value="Transposase_17_sf"/>
</dbReference>
<protein>
    <submittedName>
        <fullName evidence="2">IS200/IS605 family transposase</fullName>
    </submittedName>
</protein>
<evidence type="ECO:0000313" key="3">
    <source>
        <dbReference type="Proteomes" id="UP001174196"/>
    </source>
</evidence>
<dbReference type="SMART" id="SM01321">
    <property type="entry name" value="Y1_Tnp"/>
    <property type="match status" value="1"/>
</dbReference>
<evidence type="ECO:0000313" key="2">
    <source>
        <dbReference type="EMBL" id="MDN4594592.1"/>
    </source>
</evidence>
<sequence length="140" mass="15989">MRKKSWRSTGAAVYSLNYHFVWSIKYRRRVLRAPVDETLKEAIKALCQEHGYELIALEVMDDHVHVFLSAPPKVAPSIIAKVLKGSTARTLFTKHPELKNILRNDHLWNPSYYVGSAGHVSSEINQRYIDGQKTKQEGGE</sequence>
<dbReference type="EMBL" id="JANRHH010000041">
    <property type="protein sequence ID" value="MDN4594592.1"/>
    <property type="molecule type" value="Genomic_DNA"/>
</dbReference>
<gene>
    <name evidence="2" type="primary">tnpA</name>
    <name evidence="2" type="ORF">NWF35_11985</name>
</gene>
<dbReference type="RefSeq" id="WP_301239346.1">
    <property type="nucleotide sequence ID" value="NZ_JANRHH010000041.1"/>
</dbReference>
<feature type="domain" description="Transposase IS200-like" evidence="1">
    <location>
        <begin position="13"/>
        <end position="132"/>
    </location>
</feature>
<evidence type="ECO:0000259" key="1">
    <source>
        <dbReference type="SMART" id="SM01321"/>
    </source>
</evidence>
<dbReference type="PANTHER" id="PTHR33360">
    <property type="entry name" value="TRANSPOSASE FOR INSERTION SEQUENCE ELEMENT IS200"/>
    <property type="match status" value="1"/>
</dbReference>
<comment type="caution">
    <text evidence="2">The sequence shown here is derived from an EMBL/GenBank/DDBJ whole genome shotgun (WGS) entry which is preliminary data.</text>
</comment>
<dbReference type="InterPro" id="IPR002686">
    <property type="entry name" value="Transposase_17"/>
</dbReference>
<dbReference type="PANTHER" id="PTHR33360:SF2">
    <property type="entry name" value="TRANSPOSASE FOR INSERTION SEQUENCE ELEMENT IS200"/>
    <property type="match status" value="1"/>
</dbReference>
<dbReference type="Pfam" id="PF01797">
    <property type="entry name" value="Y1_Tnp"/>
    <property type="match status" value="1"/>
</dbReference>
<accession>A0ABT8IP81</accession>
<dbReference type="Proteomes" id="UP001174196">
    <property type="component" value="Unassembled WGS sequence"/>
</dbReference>
<proteinExistence type="predicted"/>
<keyword evidence="3" id="KW-1185">Reference proteome</keyword>
<reference evidence="2" key="1">
    <citation type="submission" date="2022-08" db="EMBL/GenBank/DDBJ databases">
        <title>Polycladomyces zharkentsis sp. nov., a novel thermophilic CMC and starch-degrading bacterium isolated from a geothermal spring in Kazakhstan.</title>
        <authorList>
            <person name="Mashzhan A."/>
            <person name="Kistaubaeva A."/>
            <person name="Javier-Lopez R."/>
            <person name="Birkeland N.-K."/>
        </authorList>
    </citation>
    <scope>NUCLEOTIDE SEQUENCE</scope>
    <source>
        <strain evidence="2">KSR 13</strain>
    </source>
</reference>
<dbReference type="Gene3D" id="3.30.70.1290">
    <property type="entry name" value="Transposase IS200-like"/>
    <property type="match status" value="1"/>
</dbReference>